<gene>
    <name evidence="2" type="ORF">PHYPSEUDO_002832</name>
</gene>
<organism evidence="2 3">
    <name type="scientific">Phytophthora pseudosyringae</name>
    <dbReference type="NCBI Taxonomy" id="221518"/>
    <lineage>
        <taxon>Eukaryota</taxon>
        <taxon>Sar</taxon>
        <taxon>Stramenopiles</taxon>
        <taxon>Oomycota</taxon>
        <taxon>Peronosporomycetes</taxon>
        <taxon>Peronosporales</taxon>
        <taxon>Peronosporaceae</taxon>
        <taxon>Phytophthora</taxon>
    </lineage>
</organism>
<dbReference type="AlphaFoldDB" id="A0A8T1VW32"/>
<feature type="region of interest" description="Disordered" evidence="1">
    <location>
        <begin position="218"/>
        <end position="239"/>
    </location>
</feature>
<comment type="caution">
    <text evidence="2">The sequence shown here is derived from an EMBL/GenBank/DDBJ whole genome shotgun (WGS) entry which is preliminary data.</text>
</comment>
<evidence type="ECO:0000313" key="3">
    <source>
        <dbReference type="Proteomes" id="UP000694044"/>
    </source>
</evidence>
<protein>
    <submittedName>
        <fullName evidence="2">Uncharacterized protein</fullName>
    </submittedName>
</protein>
<proteinExistence type="predicted"/>
<feature type="region of interest" description="Disordered" evidence="1">
    <location>
        <begin position="1"/>
        <end position="160"/>
    </location>
</feature>
<feature type="compositionally biased region" description="Acidic residues" evidence="1">
    <location>
        <begin position="119"/>
        <end position="139"/>
    </location>
</feature>
<name>A0A8T1VW32_9STRA</name>
<sequence>MPKRRVRGRASTKRATGDMEAAKTTRKQTRPFMKAISERRASLRKHKHVDYHDPTDGIDDEPDEEPANDGLGGVTQAGDDAVDAEAMPGEAETTGHSAESAKATDEDASDVADAGDTMIGEEDGADDAVDVTLGEEDGADGASDVMPGEEESVGDVNKPCSTVGTSSDTLACANNIKQISASTISACRKVKVPRMSNRSPSTAETSTVVPLCQLQKHTRQSKTWENVEKVKKAHTPVMN</sequence>
<reference evidence="2" key="1">
    <citation type="submission" date="2021-02" db="EMBL/GenBank/DDBJ databases">
        <authorList>
            <person name="Palmer J.M."/>
        </authorList>
    </citation>
    <scope>NUCLEOTIDE SEQUENCE</scope>
    <source>
        <strain evidence="2">SCRP734</strain>
    </source>
</reference>
<dbReference type="EMBL" id="JAGDFM010000153">
    <property type="protein sequence ID" value="KAG7384229.1"/>
    <property type="molecule type" value="Genomic_DNA"/>
</dbReference>
<dbReference type="Proteomes" id="UP000694044">
    <property type="component" value="Unassembled WGS sequence"/>
</dbReference>
<feature type="compositionally biased region" description="Basic residues" evidence="1">
    <location>
        <begin position="1"/>
        <end position="12"/>
    </location>
</feature>
<feature type="compositionally biased region" description="Acidic residues" evidence="1">
    <location>
        <begin position="56"/>
        <end position="67"/>
    </location>
</feature>
<keyword evidence="3" id="KW-1185">Reference proteome</keyword>
<evidence type="ECO:0000313" key="2">
    <source>
        <dbReference type="EMBL" id="KAG7384229.1"/>
    </source>
</evidence>
<accession>A0A8T1VW32</accession>
<evidence type="ECO:0000256" key="1">
    <source>
        <dbReference type="SAM" id="MobiDB-lite"/>
    </source>
</evidence>